<sequence length="278" mass="31908">MKVLILGGKGMLGHVMVHYFQQFQEYDVQYTHRDKNESNGIFLDVLDFDDVRSLISTYKPDYLINCVGILNEHATENPHEAIKVNTLLPHILRYELSKFGGKLVHISTDCVFEGDKGKYTESDKPDGKSVYAMTKSLGEVIDEPHLTVRTSIIGPELKEGIGLYHWFMKQTGKVNGYVNVLWNGVTTLELSKVVKYLIENNGSGLFHLTAPERVSKYTLLKKIQNVFEKEDVTVIPYEDVICDRTLVNTREDIEYTVCSYDEMLNELKQWIVVPHEKR</sequence>
<keyword evidence="5" id="KW-1185">Reference proteome</keyword>
<evidence type="ECO:0000313" key="4">
    <source>
        <dbReference type="EMBL" id="MCF6136891.1"/>
    </source>
</evidence>
<gene>
    <name evidence="4" type="ORF">L2716_04050</name>
</gene>
<dbReference type="SUPFAM" id="SSF51735">
    <property type="entry name" value="NAD(P)-binding Rossmann-fold domains"/>
    <property type="match status" value="1"/>
</dbReference>
<dbReference type="EC" id="1.1.1.133" evidence="2"/>
<dbReference type="CDD" id="cd05254">
    <property type="entry name" value="dTDP_HR_like_SDR_e"/>
    <property type="match status" value="1"/>
</dbReference>
<feature type="domain" description="RmlD-like substrate binding" evidence="3">
    <location>
        <begin position="1"/>
        <end position="236"/>
    </location>
</feature>
<comment type="function">
    <text evidence="2">Catalyzes the reduction of dTDP-6-deoxy-L-lyxo-4-hexulose to yield dTDP-L-rhamnose.</text>
</comment>
<accession>A0ABS9GYJ8</accession>
<dbReference type="PANTHER" id="PTHR10491">
    <property type="entry name" value="DTDP-4-DEHYDRORHAMNOSE REDUCTASE"/>
    <property type="match status" value="1"/>
</dbReference>
<dbReference type="InterPro" id="IPR029903">
    <property type="entry name" value="RmlD-like-bd"/>
</dbReference>
<proteinExistence type="inferred from homology"/>
<name>A0ABS9GYJ8_9BACL</name>
<evidence type="ECO:0000313" key="5">
    <source>
        <dbReference type="Proteomes" id="UP001649381"/>
    </source>
</evidence>
<reference evidence="4 5" key="1">
    <citation type="submission" date="2022-01" db="EMBL/GenBank/DDBJ databases">
        <title>Alkalihalobacillus sp. EGI L200015, a novel bacterium isolated from a salt lake sediment.</title>
        <authorList>
            <person name="Gao L."/>
            <person name="Fang B.-Z."/>
            <person name="Li W.-J."/>
        </authorList>
    </citation>
    <scope>NUCLEOTIDE SEQUENCE [LARGE SCALE GENOMIC DNA]</scope>
    <source>
        <strain evidence="4 5">KCTC 12718</strain>
    </source>
</reference>
<comment type="pathway">
    <text evidence="2">Carbohydrate biosynthesis; dTDP-L-rhamnose biosynthesis.</text>
</comment>
<dbReference type="RefSeq" id="WP_236332025.1">
    <property type="nucleotide sequence ID" value="NZ_JAKIJS010000001.1"/>
</dbReference>
<dbReference type="Pfam" id="PF04321">
    <property type="entry name" value="RmlD_sub_bind"/>
    <property type="match status" value="1"/>
</dbReference>
<evidence type="ECO:0000256" key="2">
    <source>
        <dbReference type="RuleBase" id="RU364082"/>
    </source>
</evidence>
<protein>
    <recommendedName>
        <fullName evidence="2">dTDP-4-dehydrorhamnose reductase</fullName>
        <ecNumber evidence="2">1.1.1.133</ecNumber>
    </recommendedName>
</protein>
<evidence type="ECO:0000256" key="1">
    <source>
        <dbReference type="ARBA" id="ARBA00010944"/>
    </source>
</evidence>
<dbReference type="Gene3D" id="3.40.50.720">
    <property type="entry name" value="NAD(P)-binding Rossmann-like Domain"/>
    <property type="match status" value="1"/>
</dbReference>
<dbReference type="InterPro" id="IPR005913">
    <property type="entry name" value="dTDP_dehydrorham_reduct"/>
</dbReference>
<dbReference type="InterPro" id="IPR036291">
    <property type="entry name" value="NAD(P)-bd_dom_sf"/>
</dbReference>
<dbReference type="PANTHER" id="PTHR10491:SF4">
    <property type="entry name" value="METHIONINE ADENOSYLTRANSFERASE 2 SUBUNIT BETA"/>
    <property type="match status" value="1"/>
</dbReference>
<organism evidence="4 5">
    <name type="scientific">Pseudalkalibacillus berkeleyi</name>
    <dbReference type="NCBI Taxonomy" id="1069813"/>
    <lineage>
        <taxon>Bacteria</taxon>
        <taxon>Bacillati</taxon>
        <taxon>Bacillota</taxon>
        <taxon>Bacilli</taxon>
        <taxon>Bacillales</taxon>
        <taxon>Fictibacillaceae</taxon>
        <taxon>Pseudalkalibacillus</taxon>
    </lineage>
</organism>
<dbReference type="Proteomes" id="UP001649381">
    <property type="component" value="Unassembled WGS sequence"/>
</dbReference>
<dbReference type="EMBL" id="JAKIJS010000001">
    <property type="protein sequence ID" value="MCF6136891.1"/>
    <property type="molecule type" value="Genomic_DNA"/>
</dbReference>
<keyword evidence="2" id="KW-0521">NADP</keyword>
<keyword evidence="2" id="KW-0560">Oxidoreductase</keyword>
<evidence type="ECO:0000259" key="3">
    <source>
        <dbReference type="Pfam" id="PF04321"/>
    </source>
</evidence>
<comment type="similarity">
    <text evidence="1 2">Belongs to the dTDP-4-dehydrorhamnose reductase family.</text>
</comment>
<comment type="caution">
    <text evidence="4">The sequence shown here is derived from an EMBL/GenBank/DDBJ whole genome shotgun (WGS) entry which is preliminary data.</text>
</comment>